<reference evidence="2" key="1">
    <citation type="journal article" date="2017" name="Genome Biol.">
        <title>Comparative genomics reveals high biological diversity and specific adaptations in the industrially and medically important fungal genus Aspergillus.</title>
        <authorList>
            <person name="de Vries R.P."/>
            <person name="Riley R."/>
            <person name="Wiebenga A."/>
            <person name="Aguilar-Osorio G."/>
            <person name="Amillis S."/>
            <person name="Uchima C.A."/>
            <person name="Anderluh G."/>
            <person name="Asadollahi M."/>
            <person name="Askin M."/>
            <person name="Barry K."/>
            <person name="Battaglia E."/>
            <person name="Bayram O."/>
            <person name="Benocci T."/>
            <person name="Braus-Stromeyer S.A."/>
            <person name="Caldana C."/>
            <person name="Canovas D."/>
            <person name="Cerqueira G.C."/>
            <person name="Chen F."/>
            <person name="Chen W."/>
            <person name="Choi C."/>
            <person name="Clum A."/>
            <person name="Dos Santos R.A."/>
            <person name="Damasio A.R."/>
            <person name="Diallinas G."/>
            <person name="Emri T."/>
            <person name="Fekete E."/>
            <person name="Flipphi M."/>
            <person name="Freyberg S."/>
            <person name="Gallo A."/>
            <person name="Gournas C."/>
            <person name="Habgood R."/>
            <person name="Hainaut M."/>
            <person name="Harispe M.L."/>
            <person name="Henrissat B."/>
            <person name="Hilden K.S."/>
            <person name="Hope R."/>
            <person name="Hossain A."/>
            <person name="Karabika E."/>
            <person name="Karaffa L."/>
            <person name="Karanyi Z."/>
            <person name="Krasevec N."/>
            <person name="Kuo A."/>
            <person name="Kusch H."/>
            <person name="LaButti K."/>
            <person name="Lagendijk E.L."/>
            <person name="Lapidus A."/>
            <person name="Levasseur A."/>
            <person name="Lindquist E."/>
            <person name="Lipzen A."/>
            <person name="Logrieco A.F."/>
            <person name="MacCabe A."/>
            <person name="Maekelae M.R."/>
            <person name="Malavazi I."/>
            <person name="Melin P."/>
            <person name="Meyer V."/>
            <person name="Mielnichuk N."/>
            <person name="Miskei M."/>
            <person name="Molnar A.P."/>
            <person name="Mule G."/>
            <person name="Ngan C.Y."/>
            <person name="Orejas M."/>
            <person name="Orosz E."/>
            <person name="Ouedraogo J.P."/>
            <person name="Overkamp K.M."/>
            <person name="Park H.-S."/>
            <person name="Perrone G."/>
            <person name="Piumi F."/>
            <person name="Punt P.J."/>
            <person name="Ram A.F."/>
            <person name="Ramon A."/>
            <person name="Rauscher S."/>
            <person name="Record E."/>
            <person name="Riano-Pachon D.M."/>
            <person name="Robert V."/>
            <person name="Roehrig J."/>
            <person name="Ruller R."/>
            <person name="Salamov A."/>
            <person name="Salih N.S."/>
            <person name="Samson R.A."/>
            <person name="Sandor E."/>
            <person name="Sanguinetti M."/>
            <person name="Schuetze T."/>
            <person name="Sepcic K."/>
            <person name="Shelest E."/>
            <person name="Sherlock G."/>
            <person name="Sophianopoulou V."/>
            <person name="Squina F.M."/>
            <person name="Sun H."/>
            <person name="Susca A."/>
            <person name="Todd R.B."/>
            <person name="Tsang A."/>
            <person name="Unkles S.E."/>
            <person name="van de Wiele N."/>
            <person name="van Rossen-Uffink D."/>
            <person name="Oliveira J.V."/>
            <person name="Vesth T.C."/>
            <person name="Visser J."/>
            <person name="Yu J.-H."/>
            <person name="Zhou M."/>
            <person name="Andersen M.R."/>
            <person name="Archer D.B."/>
            <person name="Baker S.E."/>
            <person name="Benoit I."/>
            <person name="Brakhage A.A."/>
            <person name="Braus G.H."/>
            <person name="Fischer R."/>
            <person name="Frisvad J.C."/>
            <person name="Goldman G.H."/>
            <person name="Houbraken J."/>
            <person name="Oakley B."/>
            <person name="Pocsi I."/>
            <person name="Scazzocchio C."/>
            <person name="Seiboth B."/>
            <person name="vanKuyk P.A."/>
            <person name="Wortman J."/>
            <person name="Dyer P.S."/>
            <person name="Grigoriev I.V."/>
        </authorList>
    </citation>
    <scope>NUCLEOTIDE SEQUENCE [LARGE SCALE GENOMIC DNA]</scope>
    <source>
        <strain evidence="2">CBS 593.65</strain>
    </source>
</reference>
<dbReference type="Proteomes" id="UP000184356">
    <property type="component" value="Unassembled WGS sequence"/>
</dbReference>
<name>A0A1L9SZG4_9EURO</name>
<dbReference type="VEuPathDB" id="FungiDB:ASPSYDRAFT_1169697"/>
<evidence type="ECO:0000313" key="1">
    <source>
        <dbReference type="EMBL" id="OJJ52559.1"/>
    </source>
</evidence>
<evidence type="ECO:0000313" key="2">
    <source>
        <dbReference type="Proteomes" id="UP000184356"/>
    </source>
</evidence>
<keyword evidence="2" id="KW-1185">Reference proteome</keyword>
<dbReference type="EMBL" id="KV878601">
    <property type="protein sequence ID" value="OJJ52559.1"/>
    <property type="molecule type" value="Genomic_DNA"/>
</dbReference>
<proteinExistence type="predicted"/>
<accession>A0A1L9SZG4</accession>
<dbReference type="GeneID" id="63756298"/>
<dbReference type="OrthoDB" id="3546279at2759"/>
<organism evidence="1 2">
    <name type="scientific">Aspergillus sydowii CBS 593.65</name>
    <dbReference type="NCBI Taxonomy" id="1036612"/>
    <lineage>
        <taxon>Eukaryota</taxon>
        <taxon>Fungi</taxon>
        <taxon>Dikarya</taxon>
        <taxon>Ascomycota</taxon>
        <taxon>Pezizomycotina</taxon>
        <taxon>Eurotiomycetes</taxon>
        <taxon>Eurotiomycetidae</taxon>
        <taxon>Eurotiales</taxon>
        <taxon>Aspergillaceae</taxon>
        <taxon>Aspergillus</taxon>
        <taxon>Aspergillus subgen. Nidulantes</taxon>
    </lineage>
</organism>
<dbReference type="STRING" id="1036612.A0A1L9SZG4"/>
<dbReference type="AlphaFoldDB" id="A0A1L9SZG4"/>
<dbReference type="RefSeq" id="XP_040696365.1">
    <property type="nucleotide sequence ID" value="XM_040840225.1"/>
</dbReference>
<gene>
    <name evidence="1" type="ORF">ASPSYDRAFT_1169697</name>
</gene>
<sequence>MAAGLESAMEAGENIVIAFLPSSCFASGSALLSARFSTTGKIRSPNTMHSRFTALAAFHDPHMQQHVTKSGSAKGLAVPRPQLSNTACIPHAPSPGFPELHYFHPDDDFIPYLSAEAVSQRSQPSSTGINHHLQVVVGHHQSGIQGLRAQLSDLLRRVVTARGICVCIPAIEDLGRLTSVRRAVAEIAAGLNIPHPGPDHGKRFCKGAYQALSHLKVVEESMLVPVDEDEDSPRSPPDTTWYTMKDALDILESMYMIVLHLVRFCRDGKCTLAEMEADMEDAAVTGWPQALPAGFLNALECSDLSPCFSLLI</sequence>
<protein>
    <submittedName>
        <fullName evidence="1">Uncharacterized protein</fullName>
    </submittedName>
</protein>